<dbReference type="AlphaFoldDB" id="A0AAV5A1T2"/>
<sequence length="587" mass="64352">MIQKTSQRQLNALTTGRSKPTSSARPDGRTVIHNADGPEEWGYWIRDRHYSLEVAQHPIRARMCGFGDKDRRPLAPAAVVKMTVRRRDNSVVEVDDIDYDFFVVTVDLWSTDGKEEMNLVLHPSASDRYLPSHLAKPRKRQVNELAGIPGGPNNATTLTARSSTRPSPYPSALERIRPFSNQSPKDRDGGGEDDPNSLTPLLTSPTIISSAQPSPLPYPYPTSDSWSTSTQPEQGQWPYSPIQSQGQALTLPSIHSLDSTTFGANNHDSPSTASSPSIPFHVSLGMISSLADLQGQFQQPRITPGTNSTSVTLTDNVSSGGGFGSWTGGLFDSMPDTQTAATHDSFSHLSSMDPWSPTSPTLDPSLSQATSFQAYIQQNSFSLSSQAIPVAPSTPTVMPPPPQLVPRQEKERADRIPSNVSARERELSAAIANAIPRHTYTRTLVGPLSANAQRLQDEHRKPGIFFLFQDLSIRTEGTFRLRMRLMNVGMLPAPNGCSNSVHTGASPVLAQVFTEPFTVYSAKRFPGVPDTTALSIAFGNQGQKLPLMLTCFFFPYANSAIDTRIINYLEDLVGQIARRRTKNFYER</sequence>
<evidence type="ECO:0000313" key="8">
    <source>
        <dbReference type="Proteomes" id="UP001050691"/>
    </source>
</evidence>
<organism evidence="7 8">
    <name type="scientific">Clathrus columnatus</name>
    <dbReference type="NCBI Taxonomy" id="1419009"/>
    <lineage>
        <taxon>Eukaryota</taxon>
        <taxon>Fungi</taxon>
        <taxon>Dikarya</taxon>
        <taxon>Basidiomycota</taxon>
        <taxon>Agaricomycotina</taxon>
        <taxon>Agaricomycetes</taxon>
        <taxon>Phallomycetidae</taxon>
        <taxon>Phallales</taxon>
        <taxon>Clathraceae</taxon>
        <taxon>Clathrus</taxon>
    </lineage>
</organism>
<comment type="caution">
    <text evidence="7">The sequence shown here is derived from an EMBL/GenBank/DDBJ whole genome shotgun (WGS) entry which is preliminary data.</text>
</comment>
<dbReference type="Pfam" id="PF11754">
    <property type="entry name" value="Velvet"/>
    <property type="match status" value="1"/>
</dbReference>
<feature type="region of interest" description="Disordered" evidence="5">
    <location>
        <begin position="393"/>
        <end position="421"/>
    </location>
</feature>
<dbReference type="PANTHER" id="PTHR33572">
    <property type="entry name" value="SPORE DEVELOPMENT REGULATOR VOSA"/>
    <property type="match status" value="1"/>
</dbReference>
<dbReference type="Gene3D" id="2.60.40.3960">
    <property type="entry name" value="Velvet domain"/>
    <property type="match status" value="2"/>
</dbReference>
<proteinExistence type="predicted"/>
<dbReference type="PANTHER" id="PTHR33572:SF3">
    <property type="entry name" value="VELVET COMPLEX SUBUNIT B"/>
    <property type="match status" value="1"/>
</dbReference>
<feature type="compositionally biased region" description="Low complexity" evidence="5">
    <location>
        <begin position="353"/>
        <end position="364"/>
    </location>
</feature>
<feature type="region of interest" description="Disordered" evidence="5">
    <location>
        <begin position="144"/>
        <end position="246"/>
    </location>
</feature>
<feature type="region of interest" description="Disordered" evidence="5">
    <location>
        <begin position="1"/>
        <end position="33"/>
    </location>
</feature>
<keyword evidence="8" id="KW-1185">Reference proteome</keyword>
<gene>
    <name evidence="7" type="ORF">Clacol_001449</name>
</gene>
<evidence type="ECO:0000256" key="2">
    <source>
        <dbReference type="ARBA" id="ARBA00023015"/>
    </source>
</evidence>
<dbReference type="InterPro" id="IPR038491">
    <property type="entry name" value="Velvet_dom_sf"/>
</dbReference>
<feature type="compositionally biased region" description="Polar residues" evidence="5">
    <location>
        <begin position="1"/>
        <end position="24"/>
    </location>
</feature>
<evidence type="ECO:0000256" key="5">
    <source>
        <dbReference type="SAM" id="MobiDB-lite"/>
    </source>
</evidence>
<dbReference type="GO" id="GO:0005634">
    <property type="term" value="C:nucleus"/>
    <property type="evidence" value="ECO:0007669"/>
    <property type="project" value="UniProtKB-SubCell"/>
</dbReference>
<feature type="compositionally biased region" description="Polar residues" evidence="5">
    <location>
        <begin position="222"/>
        <end position="234"/>
    </location>
</feature>
<dbReference type="PROSITE" id="PS51821">
    <property type="entry name" value="VELVET"/>
    <property type="match status" value="1"/>
</dbReference>
<feature type="compositionally biased region" description="Polar residues" evidence="5">
    <location>
        <begin position="153"/>
        <end position="166"/>
    </location>
</feature>
<name>A0AAV5A1T2_9AGAM</name>
<keyword evidence="4" id="KW-0539">Nucleus</keyword>
<evidence type="ECO:0000313" key="7">
    <source>
        <dbReference type="EMBL" id="GJJ07249.1"/>
    </source>
</evidence>
<dbReference type="InterPro" id="IPR037525">
    <property type="entry name" value="Velvet_dom"/>
</dbReference>
<reference evidence="7" key="1">
    <citation type="submission" date="2021-10" db="EMBL/GenBank/DDBJ databases">
        <title>De novo Genome Assembly of Clathrus columnatus (Basidiomycota, Fungi) Using Illumina and Nanopore Sequence Data.</title>
        <authorList>
            <person name="Ogiso-Tanaka E."/>
            <person name="Itagaki H."/>
            <person name="Hosoya T."/>
            <person name="Hosaka K."/>
        </authorList>
    </citation>
    <scope>NUCLEOTIDE SEQUENCE</scope>
    <source>
        <strain evidence="7">MO-923</strain>
    </source>
</reference>
<dbReference type="Proteomes" id="UP001050691">
    <property type="component" value="Unassembled WGS sequence"/>
</dbReference>
<accession>A0AAV5A1T2</accession>
<comment type="subcellular location">
    <subcellularLocation>
        <location evidence="1">Nucleus</location>
    </subcellularLocation>
</comment>
<evidence type="ECO:0000259" key="6">
    <source>
        <dbReference type="PROSITE" id="PS51821"/>
    </source>
</evidence>
<keyword evidence="2" id="KW-0805">Transcription regulation</keyword>
<feature type="domain" description="Velvet" evidence="6">
    <location>
        <begin position="42"/>
        <end position="548"/>
    </location>
</feature>
<keyword evidence="3" id="KW-0804">Transcription</keyword>
<evidence type="ECO:0000256" key="3">
    <source>
        <dbReference type="ARBA" id="ARBA00023163"/>
    </source>
</evidence>
<feature type="compositionally biased region" description="Polar residues" evidence="5">
    <location>
        <begin position="196"/>
        <end position="213"/>
    </location>
</feature>
<feature type="region of interest" description="Disordered" evidence="5">
    <location>
        <begin position="334"/>
        <end position="364"/>
    </location>
</feature>
<dbReference type="EMBL" id="BPWL01000002">
    <property type="protein sequence ID" value="GJJ07249.1"/>
    <property type="molecule type" value="Genomic_DNA"/>
</dbReference>
<feature type="compositionally biased region" description="Polar residues" evidence="5">
    <location>
        <begin position="335"/>
        <end position="350"/>
    </location>
</feature>
<dbReference type="InterPro" id="IPR021740">
    <property type="entry name" value="Velvet"/>
</dbReference>
<protein>
    <recommendedName>
        <fullName evidence="6">Velvet domain-containing protein</fullName>
    </recommendedName>
</protein>
<evidence type="ECO:0000256" key="1">
    <source>
        <dbReference type="ARBA" id="ARBA00004123"/>
    </source>
</evidence>
<evidence type="ECO:0000256" key="4">
    <source>
        <dbReference type="ARBA" id="ARBA00023242"/>
    </source>
</evidence>